<evidence type="ECO:0000313" key="2">
    <source>
        <dbReference type="EMBL" id="ACU18553.1"/>
    </source>
</evidence>
<reference evidence="2" key="1">
    <citation type="submission" date="2009-08" db="EMBL/GenBank/DDBJ databases">
        <authorList>
            <person name="Cheung F."/>
            <person name="Xiao Y."/>
            <person name="Chan A."/>
            <person name="Moskal W."/>
            <person name="Town C.D."/>
        </authorList>
    </citation>
    <scope>NUCLEOTIDE SEQUENCE</scope>
</reference>
<accession>C6T9Q1</accession>
<dbReference type="EMBL" id="BT094225">
    <property type="protein sequence ID" value="ACU18553.1"/>
    <property type="molecule type" value="mRNA"/>
</dbReference>
<evidence type="ECO:0000256" key="1">
    <source>
        <dbReference type="SAM" id="Phobius"/>
    </source>
</evidence>
<name>C6T9Q1_SOYBN</name>
<dbReference type="PANTHER" id="PTHR36779">
    <property type="entry name" value="OSJNBA0083N12.13 PROTEIN"/>
    <property type="match status" value="1"/>
</dbReference>
<dbReference type="PANTHER" id="PTHR36779:SF1">
    <property type="entry name" value="OS04G0600400 PROTEIN"/>
    <property type="match status" value="1"/>
</dbReference>
<protein>
    <submittedName>
        <fullName evidence="2">Uncharacterized protein</fullName>
    </submittedName>
</protein>
<keyword evidence="1" id="KW-1133">Transmembrane helix</keyword>
<dbReference type="ExpressionAtlas" id="C6T9Q1">
    <property type="expression patterns" value="baseline and differential"/>
</dbReference>
<feature type="transmembrane region" description="Helical" evidence="1">
    <location>
        <begin position="131"/>
        <end position="156"/>
    </location>
</feature>
<dbReference type="AlphaFoldDB" id="C6T9Q1"/>
<keyword evidence="1" id="KW-0472">Membrane</keyword>
<feature type="transmembrane region" description="Helical" evidence="1">
    <location>
        <begin position="176"/>
        <end position="195"/>
    </location>
</feature>
<keyword evidence="1" id="KW-0812">Transmembrane</keyword>
<sequence length="212" mass="24963">MCSIILKEANFAAVMITIGLQYSRWNIKITFLVRHKLHLLRLPMRPFPLYCRPNFGAAWLTQYKFKVNETYDCWYTSGISKVRLHQDSLFGCDAHEQSTLEKSRQYSTMAMEMVISWFSSRGRTKHWRWETLAGVVTGFLTSLISITFIRFLQLLLPSLYQSFTTWIFSWRVNAVLIRRACFLLAYLSFVAWLAIEYGKRLGLMDIFRLPKS</sequence>
<organism evidence="2">
    <name type="scientific">Glycine max</name>
    <name type="common">Soybean</name>
    <name type="synonym">Glycine hispida</name>
    <dbReference type="NCBI Taxonomy" id="3847"/>
    <lineage>
        <taxon>Eukaryota</taxon>
        <taxon>Viridiplantae</taxon>
        <taxon>Streptophyta</taxon>
        <taxon>Embryophyta</taxon>
        <taxon>Tracheophyta</taxon>
        <taxon>Spermatophyta</taxon>
        <taxon>Magnoliopsida</taxon>
        <taxon>eudicotyledons</taxon>
        <taxon>Gunneridae</taxon>
        <taxon>Pentapetalae</taxon>
        <taxon>rosids</taxon>
        <taxon>fabids</taxon>
        <taxon>Fabales</taxon>
        <taxon>Fabaceae</taxon>
        <taxon>Papilionoideae</taxon>
        <taxon>50 kb inversion clade</taxon>
        <taxon>NPAAA clade</taxon>
        <taxon>indigoferoid/millettioid clade</taxon>
        <taxon>Phaseoleae</taxon>
        <taxon>Glycine</taxon>
        <taxon>Glycine subgen. Soja</taxon>
    </lineage>
</organism>
<proteinExistence type="evidence at transcript level"/>